<comment type="caution">
    <text evidence="1">The sequence shown here is derived from an EMBL/GenBank/DDBJ whole genome shotgun (WGS) entry which is preliminary data.</text>
</comment>
<proteinExistence type="predicted"/>
<protein>
    <submittedName>
        <fullName evidence="1">Uncharacterized protein</fullName>
    </submittedName>
</protein>
<evidence type="ECO:0000313" key="2">
    <source>
        <dbReference type="Proteomes" id="UP000524450"/>
    </source>
</evidence>
<organism evidence="1 2">
    <name type="scientific">Variovorax guangxiensis</name>
    <dbReference type="NCBI Taxonomy" id="1775474"/>
    <lineage>
        <taxon>Bacteria</taxon>
        <taxon>Pseudomonadati</taxon>
        <taxon>Pseudomonadota</taxon>
        <taxon>Betaproteobacteria</taxon>
        <taxon>Burkholderiales</taxon>
        <taxon>Comamonadaceae</taxon>
        <taxon>Variovorax</taxon>
    </lineage>
</organism>
<gene>
    <name evidence="1" type="ORF">GGD71_001920</name>
</gene>
<sequence>MRIVGAMHVREAETVRAVLAMARLAAALVVDFTRIPSSIDVAQL</sequence>
<dbReference type="Proteomes" id="UP000524450">
    <property type="component" value="Unassembled WGS sequence"/>
</dbReference>
<evidence type="ECO:0000313" key="1">
    <source>
        <dbReference type="EMBL" id="MBB4221160.1"/>
    </source>
</evidence>
<accession>A0A840FPD4</accession>
<dbReference type="EMBL" id="JACIFZ010000002">
    <property type="protein sequence ID" value="MBB4221160.1"/>
    <property type="molecule type" value="Genomic_DNA"/>
</dbReference>
<reference evidence="1 2" key="1">
    <citation type="submission" date="2020-08" db="EMBL/GenBank/DDBJ databases">
        <title>Genomic Encyclopedia of Type Strains, Phase IV (KMG-V): Genome sequencing to study the core and pangenomes of soil and plant-associated prokaryotes.</title>
        <authorList>
            <person name="Whitman W."/>
        </authorList>
    </citation>
    <scope>NUCLEOTIDE SEQUENCE [LARGE SCALE GENOMIC DNA]</scope>
    <source>
        <strain evidence="1 2">34/80</strain>
    </source>
</reference>
<name>A0A840FPD4_9BURK</name>
<dbReference type="RefSeq" id="WP_260319252.1">
    <property type="nucleotide sequence ID" value="NZ_JACIFZ010000002.1"/>
</dbReference>
<dbReference type="AlphaFoldDB" id="A0A840FPD4"/>